<evidence type="ECO:0000256" key="6">
    <source>
        <dbReference type="HAMAP-Rule" id="MF_00280"/>
    </source>
</evidence>
<keyword evidence="5 6" id="KW-0687">Ribonucleoprotein</keyword>
<dbReference type="NCBIfam" id="NF003099">
    <property type="entry name" value="PRK04019.2-2"/>
    <property type="match status" value="1"/>
</dbReference>
<dbReference type="GO" id="GO:0000027">
    <property type="term" value="P:ribosomal large subunit assembly"/>
    <property type="evidence" value="ECO:0007669"/>
    <property type="project" value="TreeGrafter"/>
</dbReference>
<keyword evidence="3 6" id="KW-0694">RNA-binding</keyword>
<dbReference type="EMBL" id="DTIB01000091">
    <property type="protein sequence ID" value="HGB25398.1"/>
    <property type="molecule type" value="Genomic_DNA"/>
</dbReference>
<dbReference type="PANTHER" id="PTHR45699">
    <property type="entry name" value="60S ACIDIC RIBOSOMAL PROTEIN P0"/>
    <property type="match status" value="1"/>
</dbReference>
<dbReference type="PANTHER" id="PTHR45699:SF3">
    <property type="entry name" value="LARGE RIBOSOMAL SUBUNIT PROTEIN UL10"/>
    <property type="match status" value="1"/>
</dbReference>
<comment type="function">
    <text evidence="6">Forms part of the ribosomal stalk, playing a central role in the interaction of the ribosome with GTP-bound translation factors.</text>
</comment>
<dbReference type="FunFam" id="3.90.105.20:FF:000001">
    <property type="entry name" value="60S acidic ribosomal protein P0"/>
    <property type="match status" value="1"/>
</dbReference>
<dbReference type="HAMAP" id="MF_00280">
    <property type="entry name" value="Ribosomal_uL10_arch"/>
    <property type="match status" value="1"/>
</dbReference>
<dbReference type="InterPro" id="IPR043141">
    <property type="entry name" value="Ribosomal_uL10-like_sf"/>
</dbReference>
<dbReference type="Gene3D" id="6.10.140.760">
    <property type="match status" value="1"/>
</dbReference>
<dbReference type="GO" id="GO:0022625">
    <property type="term" value="C:cytosolic large ribosomal subunit"/>
    <property type="evidence" value="ECO:0007669"/>
    <property type="project" value="TreeGrafter"/>
</dbReference>
<protein>
    <recommendedName>
        <fullName evidence="6">Large ribosomal subunit protein uL10</fullName>
    </recommendedName>
    <alternativeName>
        <fullName evidence="6">Acidic ribosomal protein P0 homolog</fullName>
    </alternativeName>
</protein>
<comment type="similarity">
    <text evidence="1 6">Belongs to the universal ribosomal protein uL10 family.</text>
</comment>
<evidence type="ECO:0000313" key="8">
    <source>
        <dbReference type="EMBL" id="HGB25398.1"/>
    </source>
</evidence>
<dbReference type="InterPro" id="IPR040637">
    <property type="entry name" value="Ribosomal_uL10-like_insert"/>
</dbReference>
<keyword evidence="4 6" id="KW-0689">Ribosomal protein</keyword>
<dbReference type="AlphaFoldDB" id="A0A7C3WKD9"/>
<comment type="subunit">
    <text evidence="6">Part of the 50S ribosomal subunit. Forms part of the ribosomal stalk which helps the ribosome interact with GTP-bound translation factors. Forms a heptameric L10(L12)2(L12)2(L12)2 complex, where L10 forms an elongated spine to which the L12 dimers bind in a sequential fashion.</text>
</comment>
<name>A0A7C3WKD9_THEPE</name>
<feature type="domain" description="Large ribosomal subunit protein uL10-like insertion" evidence="7">
    <location>
        <begin position="119"/>
        <end position="188"/>
    </location>
</feature>
<proteinExistence type="inferred from homology"/>
<dbReference type="InterPro" id="IPR043164">
    <property type="entry name" value="Ribosomal_uL10-like_insert_sf"/>
</dbReference>
<gene>
    <name evidence="8" type="primary">rplJ</name>
    <name evidence="6" type="synonym">rpl10</name>
    <name evidence="6" type="synonym">rplP0</name>
    <name evidence="8" type="ORF">ENV88_05105</name>
</gene>
<dbReference type="Pfam" id="PF17777">
    <property type="entry name" value="RL10P_insert"/>
    <property type="match status" value="1"/>
</dbReference>
<evidence type="ECO:0000256" key="3">
    <source>
        <dbReference type="ARBA" id="ARBA00022884"/>
    </source>
</evidence>
<dbReference type="GO" id="GO:0002181">
    <property type="term" value="P:cytoplasmic translation"/>
    <property type="evidence" value="ECO:0007669"/>
    <property type="project" value="TreeGrafter"/>
</dbReference>
<dbReference type="Gene3D" id="3.90.105.20">
    <property type="match status" value="1"/>
</dbReference>
<dbReference type="InterPro" id="IPR022909">
    <property type="entry name" value="Ribosomal_uL10_arc"/>
</dbReference>
<dbReference type="Pfam" id="PF00466">
    <property type="entry name" value="Ribosomal_L10"/>
    <property type="match status" value="1"/>
</dbReference>
<dbReference type="SUPFAM" id="SSF160369">
    <property type="entry name" value="Ribosomal protein L10-like"/>
    <property type="match status" value="1"/>
</dbReference>
<sequence length="297" mass="32959">MSGQVAVAVRERLSPARQRKVRMLQELKELLAKNKYFLVADIHGLPTSVVKGTRFLLRERDSQLKVVKNRVFLIALKETGRYVEGIEKVLQGQNAVIFTNDNPFSIVLFLEKQKIMREARAGDIATNEIVIPSGNTGMPPGPVLSLFSKLNIPTRIQEGSIFIAKDTVVAKPGDRISPELAELLNKLGLKPIESKLRVKALCIDHRIVYPDEVELDPMVYAERLRQAYAAALNLAVNAVLPVPEVIEIAVRRAHVEALALALEAAIPTPETMPLLLQRAEAAARALYETLKRKNPSL</sequence>
<keyword evidence="2 6" id="KW-0699">rRNA-binding</keyword>
<organism evidence="8">
    <name type="scientific">Thermofilum pendens</name>
    <dbReference type="NCBI Taxonomy" id="2269"/>
    <lineage>
        <taxon>Archaea</taxon>
        <taxon>Thermoproteota</taxon>
        <taxon>Thermoprotei</taxon>
        <taxon>Thermofilales</taxon>
        <taxon>Thermofilaceae</taxon>
        <taxon>Thermofilum</taxon>
    </lineage>
</organism>
<dbReference type="InterPro" id="IPR050323">
    <property type="entry name" value="Ribosomal_protein_uL10"/>
</dbReference>
<dbReference type="Gene3D" id="3.30.70.1730">
    <property type="match status" value="1"/>
</dbReference>
<reference evidence="8" key="1">
    <citation type="journal article" date="2020" name="mSystems">
        <title>Genome- and Community-Level Interaction Insights into Carbon Utilization and Element Cycling Functions of Hydrothermarchaeota in Hydrothermal Sediment.</title>
        <authorList>
            <person name="Zhou Z."/>
            <person name="Liu Y."/>
            <person name="Xu W."/>
            <person name="Pan J."/>
            <person name="Luo Z.H."/>
            <person name="Li M."/>
        </authorList>
    </citation>
    <scope>NUCLEOTIDE SEQUENCE [LARGE SCALE GENOMIC DNA]</scope>
    <source>
        <strain evidence="8">SpSt-8</strain>
    </source>
</reference>
<dbReference type="GO" id="GO:0003735">
    <property type="term" value="F:structural constituent of ribosome"/>
    <property type="evidence" value="ECO:0007669"/>
    <property type="project" value="TreeGrafter"/>
</dbReference>
<dbReference type="InterPro" id="IPR001790">
    <property type="entry name" value="Ribosomal_uL10"/>
</dbReference>
<evidence type="ECO:0000256" key="1">
    <source>
        <dbReference type="ARBA" id="ARBA00008889"/>
    </source>
</evidence>
<evidence type="ECO:0000256" key="4">
    <source>
        <dbReference type="ARBA" id="ARBA00022980"/>
    </source>
</evidence>
<evidence type="ECO:0000256" key="2">
    <source>
        <dbReference type="ARBA" id="ARBA00022730"/>
    </source>
</evidence>
<evidence type="ECO:0000256" key="5">
    <source>
        <dbReference type="ARBA" id="ARBA00023274"/>
    </source>
</evidence>
<evidence type="ECO:0000259" key="7">
    <source>
        <dbReference type="Pfam" id="PF17777"/>
    </source>
</evidence>
<accession>A0A7C3WKD9</accession>
<dbReference type="GO" id="GO:0070180">
    <property type="term" value="F:large ribosomal subunit rRNA binding"/>
    <property type="evidence" value="ECO:0007669"/>
    <property type="project" value="UniProtKB-UniRule"/>
</dbReference>
<comment type="caution">
    <text evidence="8">The sequence shown here is derived from an EMBL/GenBank/DDBJ whole genome shotgun (WGS) entry which is preliminary data.</text>
</comment>